<dbReference type="PATRIC" id="fig|1003195.29.peg.1247"/>
<dbReference type="InterPro" id="IPR050267">
    <property type="entry name" value="Anti-sigma-factor_SerPK"/>
</dbReference>
<dbReference type="EMBL" id="CP003219">
    <property type="protein sequence ID" value="AEW93612.1"/>
    <property type="molecule type" value="Genomic_DNA"/>
</dbReference>
<dbReference type="RefSeq" id="WP_014627558.1">
    <property type="nucleotide sequence ID" value="NC_016111.1"/>
</dbReference>
<protein>
    <recommendedName>
        <fullName evidence="2">Histidine kinase/HSP90-like ATPase domain-containing protein</fullName>
    </recommendedName>
</protein>
<evidence type="ECO:0000313" key="4">
    <source>
        <dbReference type="Proteomes" id="UP000007842"/>
    </source>
</evidence>
<name>G8WRN5_STREN</name>
<proteinExistence type="predicted"/>
<keyword evidence="4" id="KW-1185">Reference proteome</keyword>
<dbReference type="InterPro" id="IPR003594">
    <property type="entry name" value="HATPase_dom"/>
</dbReference>
<dbReference type="HOGENOM" id="CLU_090336_4_3_11"/>
<keyword evidence="1" id="KW-0808">Transferase</keyword>
<evidence type="ECO:0000259" key="2">
    <source>
        <dbReference type="Pfam" id="PF13581"/>
    </source>
</evidence>
<accession>G8WRN5</accession>
<keyword evidence="1" id="KW-0723">Serine/threonine-protein kinase</keyword>
<keyword evidence="1" id="KW-0418">Kinase</keyword>
<evidence type="ECO:0000313" key="3">
    <source>
        <dbReference type="EMBL" id="AEW93612.1"/>
    </source>
</evidence>
<dbReference type="eggNOG" id="COG2172">
    <property type="taxonomic scope" value="Bacteria"/>
</dbReference>
<dbReference type="GO" id="GO:0004674">
    <property type="term" value="F:protein serine/threonine kinase activity"/>
    <property type="evidence" value="ECO:0007669"/>
    <property type="project" value="UniProtKB-KW"/>
</dbReference>
<dbReference type="Gene3D" id="3.30.565.10">
    <property type="entry name" value="Histidine kinase-like ATPase, C-terminal domain"/>
    <property type="match status" value="1"/>
</dbReference>
<gene>
    <name evidence="3" type="ordered locus">SCATT_12410</name>
</gene>
<dbReference type="CDD" id="cd16936">
    <property type="entry name" value="HATPase_RsbW-like"/>
    <property type="match status" value="1"/>
</dbReference>
<evidence type="ECO:0000256" key="1">
    <source>
        <dbReference type="ARBA" id="ARBA00022527"/>
    </source>
</evidence>
<feature type="domain" description="Histidine kinase/HSP90-like ATPase" evidence="2">
    <location>
        <begin position="25"/>
        <end position="134"/>
    </location>
</feature>
<dbReference type="PANTHER" id="PTHR35526">
    <property type="entry name" value="ANTI-SIGMA-F FACTOR RSBW-RELATED"/>
    <property type="match status" value="1"/>
</dbReference>
<dbReference type="InterPro" id="IPR036890">
    <property type="entry name" value="HATPase_C_sf"/>
</dbReference>
<organism evidence="3 4">
    <name type="scientific">Streptantibioticus cattleyicolor (strain ATCC 35852 / DSM 46488 / JCM 4925 / NBRC 14057 / NRRL 8057)</name>
    <name type="common">Streptomyces cattleya</name>
    <dbReference type="NCBI Taxonomy" id="1003195"/>
    <lineage>
        <taxon>Bacteria</taxon>
        <taxon>Bacillati</taxon>
        <taxon>Actinomycetota</taxon>
        <taxon>Actinomycetes</taxon>
        <taxon>Kitasatosporales</taxon>
        <taxon>Streptomycetaceae</taxon>
        <taxon>Streptantibioticus</taxon>
    </lineage>
</organism>
<dbReference type="KEGG" id="scy:SCATT_12410"/>
<dbReference type="PANTHER" id="PTHR35526:SF3">
    <property type="entry name" value="ANTI-SIGMA-F FACTOR RSBW"/>
    <property type="match status" value="1"/>
</dbReference>
<dbReference type="Proteomes" id="UP000007842">
    <property type="component" value="Chromosome"/>
</dbReference>
<reference evidence="4" key="1">
    <citation type="submission" date="2011-12" db="EMBL/GenBank/DDBJ databases">
        <title>Complete genome sequence of Streptomyces cattleya strain DSM 46488.</title>
        <authorList>
            <person name="Ou H.-Y."/>
            <person name="Li P."/>
            <person name="Zhao C."/>
            <person name="O'Hagan D."/>
            <person name="Deng Z."/>
        </authorList>
    </citation>
    <scope>NUCLEOTIDE SEQUENCE [LARGE SCALE GENOMIC DNA]</scope>
    <source>
        <strain evidence="4">ATCC 35852 / DSM 46488 / JCM 4925 / NBRC 14057 / NRRL 8057</strain>
    </source>
</reference>
<dbReference type="AlphaFoldDB" id="G8WRN5"/>
<dbReference type="SUPFAM" id="SSF55874">
    <property type="entry name" value="ATPase domain of HSP90 chaperone/DNA topoisomerase II/histidine kinase"/>
    <property type="match status" value="1"/>
</dbReference>
<dbReference type="STRING" id="1003195.SCATT_12410"/>
<sequence length="147" mass="15743">MNPIAAEVLGDFPPEQYRMTLRPSPHIVRHVRRIVAILLELWGLPELICAAELAVTEVVGNAVRHAPDGPCRVRVARLPGGVRVEVADGSPQLPRARVAGPLDEGGRGLALLGAVTREWGAEPDPDGGGKTVWFELAVGRVSRGRGR</sequence>
<dbReference type="Pfam" id="PF13581">
    <property type="entry name" value="HATPase_c_2"/>
    <property type="match status" value="1"/>
</dbReference>